<dbReference type="GO" id="GO:0030246">
    <property type="term" value="F:carbohydrate binding"/>
    <property type="evidence" value="ECO:0007669"/>
    <property type="project" value="InterPro"/>
</dbReference>
<feature type="domain" description="Glycosyl hydrolase family 92" evidence="5">
    <location>
        <begin position="230"/>
        <end position="723"/>
    </location>
</feature>
<dbReference type="GO" id="GO:0000224">
    <property type="term" value="F:peptide-N4-(N-acetyl-beta-glucosaminyl)asparagine amidase activity"/>
    <property type="evidence" value="ECO:0007669"/>
    <property type="project" value="TreeGrafter"/>
</dbReference>
<evidence type="ECO:0000259" key="6">
    <source>
        <dbReference type="Pfam" id="PF17678"/>
    </source>
</evidence>
<organism evidence="7 8">
    <name type="scientific">Proteiniphilum saccharofermentans</name>
    <dbReference type="NCBI Taxonomy" id="1642647"/>
    <lineage>
        <taxon>Bacteria</taxon>
        <taxon>Pseudomonadati</taxon>
        <taxon>Bacteroidota</taxon>
        <taxon>Bacteroidia</taxon>
        <taxon>Bacteroidales</taxon>
        <taxon>Dysgonomonadaceae</taxon>
        <taxon>Proteiniphilum</taxon>
    </lineage>
</organism>
<gene>
    <name evidence="7" type="ORF">PSM36_2187</name>
</gene>
<dbReference type="InterPro" id="IPR012939">
    <property type="entry name" value="Glyco_hydro_92"/>
</dbReference>
<dbReference type="FunFam" id="3.30.2080.10:FF:000001">
    <property type="entry name" value="Alpha-1,2-mannosidase subfamily"/>
    <property type="match status" value="1"/>
</dbReference>
<dbReference type="AlphaFoldDB" id="A0A1R3T4A6"/>
<dbReference type="GO" id="GO:0004571">
    <property type="term" value="F:mannosyl-oligosaccharide 1,2-alpha-mannosidase activity"/>
    <property type="evidence" value="ECO:0007669"/>
    <property type="project" value="UniProtKB-EC"/>
</dbReference>
<dbReference type="Pfam" id="PF07971">
    <property type="entry name" value="Glyco_hydro_92"/>
    <property type="match status" value="1"/>
</dbReference>
<dbReference type="GO" id="GO:0005975">
    <property type="term" value="P:carbohydrate metabolic process"/>
    <property type="evidence" value="ECO:0007669"/>
    <property type="project" value="InterPro"/>
</dbReference>
<dbReference type="InterPro" id="IPR050883">
    <property type="entry name" value="PNGase"/>
</dbReference>
<dbReference type="PANTHER" id="PTHR12143">
    <property type="entry name" value="PEPTIDE N-GLYCANASE PNGASE -RELATED"/>
    <property type="match status" value="1"/>
</dbReference>
<dbReference type="NCBIfam" id="TIGR01180">
    <property type="entry name" value="aman2_put"/>
    <property type="match status" value="1"/>
</dbReference>
<accession>A0A1R3T4A6</accession>
<dbReference type="InterPro" id="IPR041371">
    <property type="entry name" value="GH92_N"/>
</dbReference>
<keyword evidence="7" id="KW-0378">Hydrolase</keyword>
<dbReference type="InterPro" id="IPR005887">
    <property type="entry name" value="GH92_a_mannosidase_put"/>
</dbReference>
<comment type="cofactor">
    <cofactor evidence="1">
        <name>Ca(2+)</name>
        <dbReference type="ChEBI" id="CHEBI:29108"/>
    </cofactor>
</comment>
<dbReference type="KEGG" id="psac:PSM36_2187"/>
<dbReference type="Gene3D" id="3.30.2080.10">
    <property type="entry name" value="GH92 mannosidase domain"/>
    <property type="match status" value="1"/>
</dbReference>
<dbReference type="Proteomes" id="UP000187464">
    <property type="component" value="Chromosome I"/>
</dbReference>
<evidence type="ECO:0000313" key="8">
    <source>
        <dbReference type="Proteomes" id="UP000187464"/>
    </source>
</evidence>
<dbReference type="STRING" id="1642647.PSM36_2187"/>
<protein>
    <submittedName>
        <fullName evidence="7">Alpha-1,2-mannosidase family protein</fullName>
        <ecNumber evidence="7">3.2.1.113</ecNumber>
    </submittedName>
</protein>
<dbReference type="Gene3D" id="1.20.1050.60">
    <property type="entry name" value="alpha-1,2-mannosidase"/>
    <property type="match status" value="1"/>
</dbReference>
<evidence type="ECO:0000259" key="5">
    <source>
        <dbReference type="Pfam" id="PF07971"/>
    </source>
</evidence>
<dbReference type="SUPFAM" id="SSF48208">
    <property type="entry name" value="Six-hairpin glycosidases"/>
    <property type="match status" value="1"/>
</dbReference>
<dbReference type="GO" id="GO:0006516">
    <property type="term" value="P:glycoprotein catabolic process"/>
    <property type="evidence" value="ECO:0007669"/>
    <property type="project" value="TreeGrafter"/>
</dbReference>
<name>A0A1R3T4A6_9BACT</name>
<keyword evidence="8" id="KW-1185">Reference proteome</keyword>
<dbReference type="EC" id="3.2.1.113" evidence="7"/>
<comment type="subunit">
    <text evidence="2">Monomer.</text>
</comment>
<keyword evidence="7" id="KW-0326">Glycosidase</keyword>
<dbReference type="Pfam" id="PF17678">
    <property type="entry name" value="Glyco_hydro_92N"/>
    <property type="match status" value="1"/>
</dbReference>
<evidence type="ECO:0000256" key="4">
    <source>
        <dbReference type="SAM" id="MobiDB-lite"/>
    </source>
</evidence>
<dbReference type="InterPro" id="IPR014718">
    <property type="entry name" value="GH-type_carb-bd"/>
</dbReference>
<dbReference type="EMBL" id="LT605205">
    <property type="protein sequence ID" value="SCD20992.1"/>
    <property type="molecule type" value="Genomic_DNA"/>
</dbReference>
<feature type="region of interest" description="Disordered" evidence="4">
    <location>
        <begin position="725"/>
        <end position="744"/>
    </location>
</feature>
<dbReference type="Gene3D" id="2.70.98.10">
    <property type="match status" value="1"/>
</dbReference>
<evidence type="ECO:0000256" key="1">
    <source>
        <dbReference type="ARBA" id="ARBA00001913"/>
    </source>
</evidence>
<proteinExistence type="predicted"/>
<evidence type="ECO:0000313" key="7">
    <source>
        <dbReference type="EMBL" id="SCD20992.1"/>
    </source>
</evidence>
<evidence type="ECO:0000256" key="2">
    <source>
        <dbReference type="ARBA" id="ARBA00011245"/>
    </source>
</evidence>
<dbReference type="GO" id="GO:0005829">
    <property type="term" value="C:cytosol"/>
    <property type="evidence" value="ECO:0007669"/>
    <property type="project" value="TreeGrafter"/>
</dbReference>
<dbReference type="RefSeq" id="WP_076930893.1">
    <property type="nucleotide sequence ID" value="NZ_LT605205.1"/>
</dbReference>
<feature type="domain" description="Glycosyl hydrolase family 92 N-terminal" evidence="6">
    <location>
        <begin position="34"/>
        <end position="224"/>
    </location>
</feature>
<evidence type="ECO:0000256" key="3">
    <source>
        <dbReference type="ARBA" id="ARBA00022837"/>
    </source>
</evidence>
<sequence>MKKIILFVVLFGIILNSCGKMTTTSSRKKEPVDYVNNRIGNISILLVPTFPVTHLPNSMLRMIPAHREFVTDRMEGLPLNVPSHRQGDVLYLMPYCGEPDGLTPNLNYRYDHEESTPYHYSVYLDDHGITARFAPAARGAVFALTFEEEAPRYVMLRTVGNGELHAQGNTMHGYEMYHGTKHYFYLEFDQEPVETGNRDTESRKACYAAFDKNVKEVRIRYGISYISEEQARRNLEKEVPGYDIDALTKAARAQWNRTLGKIEVEGATEDQKTVFYTSLYRAHERMINISEDGKYYNGFDGKVHDDEGIPFWTDDWIWDNYLALHPLQTILNPRAQEEKLASYIRMYEHSEEKWMPTFPCVFGDAHCMNGNHAAVMFADALAKGIQFDVEKAFEGMKTTVLTETMIPWARAPKTELDDFYHEYGWFPALYPDEKETVPVVSDFEKRNAVAVTQAASYDDWSIAQMAKSLEKEDDYRFFLNRAFNYRHLFNKETGFFHPKDKEGKFIQPFDYIFSGGIGARAYYDENNAWTYIWDVHHNIADLIDLFGGNQPFIEKLDQLFVEDLKLPKWQYYAIHPDATGNVGQFVMGNEPSFHIPYLYNYAGQPWKTQKRIRMLLESWFRNDLMGIPGDEDGGGMTAFVVFSQLGFYPVSPGIPVYTIGSPIFTKSSIKLDNGKVFTVKAENASGSNKYIQSATLNGQPLNRTWFMHEDLVNGGTLELIMGDRPNKDWGLESPPPSAADMQGF</sequence>
<dbReference type="PANTHER" id="PTHR12143:SF43">
    <property type="entry name" value="PUTATIVE-RELATED"/>
    <property type="match status" value="1"/>
</dbReference>
<keyword evidence="3" id="KW-0106">Calcium</keyword>
<dbReference type="Gene3D" id="1.20.1610.10">
    <property type="entry name" value="alpha-1,2-mannosidases domains"/>
    <property type="match status" value="1"/>
</dbReference>
<dbReference type="InterPro" id="IPR008928">
    <property type="entry name" value="6-hairpin_glycosidase_sf"/>
</dbReference>
<reference evidence="7 8" key="1">
    <citation type="submission" date="2016-08" db="EMBL/GenBank/DDBJ databases">
        <authorList>
            <person name="Seilhamer J.J."/>
        </authorList>
    </citation>
    <scope>NUCLEOTIDE SEQUENCE [LARGE SCALE GENOMIC DNA]</scope>
    <source>
        <strain evidence="7">M3/6</strain>
    </source>
</reference>